<accession>A0ABR8PYI9</accession>
<comment type="pathway">
    <text evidence="1">Cofactor biosynthesis; riboflavin biosynthesis.</text>
</comment>
<dbReference type="Pfam" id="PF01872">
    <property type="entry name" value="RibD_C"/>
    <property type="match status" value="1"/>
</dbReference>
<evidence type="ECO:0000313" key="5">
    <source>
        <dbReference type="EMBL" id="MBD7913240.1"/>
    </source>
</evidence>
<keyword evidence="3" id="KW-0560">Oxidoreductase</keyword>
<keyword evidence="2" id="KW-0521">NADP</keyword>
<proteinExistence type="predicted"/>
<comment type="caution">
    <text evidence="5">The sequence shown here is derived from an EMBL/GenBank/DDBJ whole genome shotgun (WGS) entry which is preliminary data.</text>
</comment>
<name>A0ABR8PYI9_9CLOT</name>
<dbReference type="InterPro" id="IPR050765">
    <property type="entry name" value="Riboflavin_Biosynth_HTPR"/>
</dbReference>
<keyword evidence="6" id="KW-1185">Reference proteome</keyword>
<sequence length="229" mass="26157">MKNRPITTLFMLMSVDGKISSGSNDVLDTDKDWHTISGVKEGIHQYYEIEQTTDLWSLNTGRVMEKIGVNSKTNTPKKIPCNFVIIDNKPHLSKKGIDYLCKWVNSLYIVTHNDEHPALDMKRDNLNIIMQNEFDLIGLLEILKNKYQVERLTIQSGGMMNCEFLRNKLFDYVDVVVAPLLVGGKDTPTLIDGESINTQNQLNELGVLKLKNCKMLEDSYIRLTYQLVS</sequence>
<dbReference type="InterPro" id="IPR024072">
    <property type="entry name" value="DHFR-like_dom_sf"/>
</dbReference>
<dbReference type="Gene3D" id="3.40.430.10">
    <property type="entry name" value="Dihydrofolate Reductase, subunit A"/>
    <property type="match status" value="1"/>
</dbReference>
<feature type="domain" description="Bacterial bifunctional deaminase-reductase C-terminal" evidence="4">
    <location>
        <begin position="8"/>
        <end position="204"/>
    </location>
</feature>
<dbReference type="PANTHER" id="PTHR38011">
    <property type="entry name" value="DIHYDROFOLATE REDUCTASE FAMILY PROTEIN (AFU_ORTHOLOGUE AFUA_8G06820)"/>
    <property type="match status" value="1"/>
</dbReference>
<evidence type="ECO:0000256" key="2">
    <source>
        <dbReference type="ARBA" id="ARBA00022857"/>
    </source>
</evidence>
<organism evidence="5 6">
    <name type="scientific">Clostridium cibarium</name>
    <dbReference type="NCBI Taxonomy" id="2762247"/>
    <lineage>
        <taxon>Bacteria</taxon>
        <taxon>Bacillati</taxon>
        <taxon>Bacillota</taxon>
        <taxon>Clostridia</taxon>
        <taxon>Eubacteriales</taxon>
        <taxon>Clostridiaceae</taxon>
        <taxon>Clostridium</taxon>
    </lineage>
</organism>
<dbReference type="RefSeq" id="WP_191770124.1">
    <property type="nucleotide sequence ID" value="NZ_JACSRA010000040.1"/>
</dbReference>
<dbReference type="Proteomes" id="UP000627781">
    <property type="component" value="Unassembled WGS sequence"/>
</dbReference>
<dbReference type="EMBL" id="JACSRA010000040">
    <property type="protein sequence ID" value="MBD7913240.1"/>
    <property type="molecule type" value="Genomic_DNA"/>
</dbReference>
<evidence type="ECO:0000256" key="3">
    <source>
        <dbReference type="ARBA" id="ARBA00023002"/>
    </source>
</evidence>
<gene>
    <name evidence="5" type="ORF">H9661_17955</name>
</gene>
<protein>
    <submittedName>
        <fullName evidence="5">Dihydrofolate reductase family protein</fullName>
    </submittedName>
</protein>
<reference evidence="5 6" key="1">
    <citation type="submission" date="2020-08" db="EMBL/GenBank/DDBJ databases">
        <title>A Genomic Blueprint of the Chicken Gut Microbiome.</title>
        <authorList>
            <person name="Gilroy R."/>
            <person name="Ravi A."/>
            <person name="Getino M."/>
            <person name="Pursley I."/>
            <person name="Horton D.L."/>
            <person name="Alikhan N.-F."/>
            <person name="Baker D."/>
            <person name="Gharbi K."/>
            <person name="Hall N."/>
            <person name="Watson M."/>
            <person name="Adriaenssens E.M."/>
            <person name="Foster-Nyarko E."/>
            <person name="Jarju S."/>
            <person name="Secka A."/>
            <person name="Antonio M."/>
            <person name="Oren A."/>
            <person name="Chaudhuri R."/>
            <person name="La Ragione R.M."/>
            <person name="Hildebrand F."/>
            <person name="Pallen M.J."/>
        </authorList>
    </citation>
    <scope>NUCLEOTIDE SEQUENCE [LARGE SCALE GENOMIC DNA]</scope>
    <source>
        <strain evidence="5 6">Sa3CVN1</strain>
    </source>
</reference>
<dbReference type="InterPro" id="IPR002734">
    <property type="entry name" value="RibDG_C"/>
</dbReference>
<evidence type="ECO:0000313" key="6">
    <source>
        <dbReference type="Proteomes" id="UP000627781"/>
    </source>
</evidence>
<dbReference type="PANTHER" id="PTHR38011:SF7">
    <property type="entry name" value="2,5-DIAMINO-6-RIBOSYLAMINO-4(3H)-PYRIMIDINONE 5'-PHOSPHATE REDUCTASE"/>
    <property type="match status" value="1"/>
</dbReference>
<evidence type="ECO:0000256" key="1">
    <source>
        <dbReference type="ARBA" id="ARBA00005104"/>
    </source>
</evidence>
<dbReference type="SUPFAM" id="SSF53597">
    <property type="entry name" value="Dihydrofolate reductase-like"/>
    <property type="match status" value="1"/>
</dbReference>
<evidence type="ECO:0000259" key="4">
    <source>
        <dbReference type="Pfam" id="PF01872"/>
    </source>
</evidence>